<evidence type="ECO:0008006" key="3">
    <source>
        <dbReference type="Google" id="ProtNLM"/>
    </source>
</evidence>
<reference evidence="1 2" key="1">
    <citation type="submission" date="2019-03" db="EMBL/GenBank/DDBJ databases">
        <title>Single cell metagenomics reveals metabolic interactions within the superorganism composed of flagellate Streblomastix strix and complex community of Bacteroidetes bacteria on its surface.</title>
        <authorList>
            <person name="Treitli S.C."/>
            <person name="Kolisko M."/>
            <person name="Husnik F."/>
            <person name="Keeling P."/>
            <person name="Hampl V."/>
        </authorList>
    </citation>
    <scope>NUCLEOTIDE SEQUENCE [LARGE SCALE GENOMIC DNA]</scope>
    <source>
        <strain evidence="1">St1</strain>
    </source>
</reference>
<evidence type="ECO:0000313" key="2">
    <source>
        <dbReference type="Proteomes" id="UP000324575"/>
    </source>
</evidence>
<evidence type="ECO:0000313" key="1">
    <source>
        <dbReference type="EMBL" id="KAA6302459.1"/>
    </source>
</evidence>
<name>A0A5M8P1Z6_9BACT</name>
<accession>A0A5M8P1Z6</accession>
<sequence>MPNIYAYLLTVFLLLQAGMGWQTMHAQVIHLPPDTTVWHPITAEKEAELLALIAEMNKPLFVRSLEMATDALHSGYLPTAWDSTKSFFDIGPLLSSLSLNQLEGLRLRAGGTTTANLHPNWFIEGYAAYGLKDRQWKYQTSLTYSFTPKKRTLQEHPYHSLSFIYQYDAGSPEGNSPLKELKSSFQTGAAGAKMQYIRKTELRYIKEWDRRFALAAQLQHKNNQAAGILHYNRFTTASAGLQFRWTPPKQWTFTISHQQGFKNVLNSDFASHYSELSATKRLQFASPAYLEITGKAGKVWNKAPFPLLILPDANPSIFIEQETFMMMRALEFTADESLSAFATCNLKGLLLNRIPLIHYLNMHEIISVNAIAGRLSDKNNPAIHPAGLFPFPNETRLFDTRPYLEASIGLDNIFKMIRVDYFRRLTYLDQPHTGKWGIKIDLHLAF</sequence>
<gene>
    <name evidence="1" type="ORF">EZS26_001291</name>
</gene>
<comment type="caution">
    <text evidence="1">The sequence shown here is derived from an EMBL/GenBank/DDBJ whole genome shotgun (WGS) entry which is preliminary data.</text>
</comment>
<proteinExistence type="predicted"/>
<dbReference type="Proteomes" id="UP000324575">
    <property type="component" value="Unassembled WGS sequence"/>
</dbReference>
<dbReference type="EMBL" id="SNRX01000007">
    <property type="protein sequence ID" value="KAA6302459.1"/>
    <property type="molecule type" value="Genomic_DNA"/>
</dbReference>
<organism evidence="1 2">
    <name type="scientific">Candidatus Ordinivivax streblomastigis</name>
    <dbReference type="NCBI Taxonomy" id="2540710"/>
    <lineage>
        <taxon>Bacteria</taxon>
        <taxon>Pseudomonadati</taxon>
        <taxon>Bacteroidota</taxon>
        <taxon>Bacteroidia</taxon>
        <taxon>Bacteroidales</taxon>
        <taxon>Candidatus Ordinivivax</taxon>
    </lineage>
</organism>
<protein>
    <recommendedName>
        <fullName evidence="3">TonB-dependent receptor</fullName>
    </recommendedName>
</protein>
<dbReference type="AlphaFoldDB" id="A0A5M8P1Z6"/>